<reference evidence="2" key="2">
    <citation type="submission" date="2020-09" db="EMBL/GenBank/DDBJ databases">
        <authorList>
            <person name="Sun Q."/>
            <person name="Sedlacek I."/>
        </authorList>
    </citation>
    <scope>NUCLEOTIDE SEQUENCE</scope>
    <source>
        <strain evidence="2">CCM 7664</strain>
    </source>
</reference>
<dbReference type="AlphaFoldDB" id="A0A8J3B0D0"/>
<feature type="domain" description="Rhodanese" evidence="1">
    <location>
        <begin position="77"/>
        <end position="138"/>
    </location>
</feature>
<dbReference type="Proteomes" id="UP000627205">
    <property type="component" value="Unassembled WGS sequence"/>
</dbReference>
<dbReference type="CDD" id="cd01522">
    <property type="entry name" value="RHOD_1"/>
    <property type="match status" value="1"/>
</dbReference>
<evidence type="ECO:0000313" key="2">
    <source>
        <dbReference type="EMBL" id="GGI54327.1"/>
    </source>
</evidence>
<dbReference type="Gene3D" id="3.40.250.10">
    <property type="entry name" value="Rhodanese-like domain"/>
    <property type="match status" value="1"/>
</dbReference>
<dbReference type="PANTHER" id="PTHR47377:SF1">
    <property type="entry name" value="RHODANESE-LIKE DOMAIN-CONTAINING PROTEIN 4, CHLOROPLASTIC"/>
    <property type="match status" value="1"/>
</dbReference>
<dbReference type="PANTHER" id="PTHR47377">
    <property type="entry name" value="RHODANESE-LIKE DOMAIN-CONTAINING PROTEIN 4, CHLOROPLASTIC"/>
    <property type="match status" value="1"/>
</dbReference>
<dbReference type="InterPro" id="IPR044240">
    <property type="entry name" value="STR4-like"/>
</dbReference>
<evidence type="ECO:0000313" key="3">
    <source>
        <dbReference type="Proteomes" id="UP000627205"/>
    </source>
</evidence>
<dbReference type="InterPro" id="IPR001763">
    <property type="entry name" value="Rhodanese-like_dom"/>
</dbReference>
<dbReference type="SMART" id="SM00450">
    <property type="entry name" value="RHOD"/>
    <property type="match status" value="1"/>
</dbReference>
<organism evidence="2 3">
    <name type="scientific">Oxalicibacterium solurbis</name>
    <dbReference type="NCBI Taxonomy" id="69280"/>
    <lineage>
        <taxon>Bacteria</taxon>
        <taxon>Pseudomonadati</taxon>
        <taxon>Pseudomonadota</taxon>
        <taxon>Betaproteobacteria</taxon>
        <taxon>Burkholderiales</taxon>
        <taxon>Oxalobacteraceae</taxon>
        <taxon>Oxalicibacterium</taxon>
    </lineage>
</organism>
<accession>A0A8J3B0D0</accession>
<evidence type="ECO:0000259" key="1">
    <source>
        <dbReference type="PROSITE" id="PS50206"/>
    </source>
</evidence>
<dbReference type="Pfam" id="PF00581">
    <property type="entry name" value="Rhodanese"/>
    <property type="match status" value="1"/>
</dbReference>
<proteinExistence type="predicted"/>
<dbReference type="SUPFAM" id="SSF52821">
    <property type="entry name" value="Rhodanese/Cell cycle control phosphatase"/>
    <property type="match status" value="1"/>
</dbReference>
<dbReference type="RefSeq" id="WP_188420390.1">
    <property type="nucleotide sequence ID" value="NZ_BMDP01000002.1"/>
</dbReference>
<comment type="caution">
    <text evidence="2">The sequence shown here is derived from an EMBL/GenBank/DDBJ whole genome shotgun (WGS) entry which is preliminary data.</text>
</comment>
<reference evidence="2" key="1">
    <citation type="journal article" date="2014" name="Int. J. Syst. Evol. Microbiol.">
        <title>Complete genome sequence of Corynebacterium casei LMG S-19264T (=DSM 44701T), isolated from a smear-ripened cheese.</title>
        <authorList>
            <consortium name="US DOE Joint Genome Institute (JGI-PGF)"/>
            <person name="Walter F."/>
            <person name="Albersmeier A."/>
            <person name="Kalinowski J."/>
            <person name="Ruckert C."/>
        </authorList>
    </citation>
    <scope>NUCLEOTIDE SEQUENCE</scope>
    <source>
        <strain evidence="2">CCM 7664</strain>
    </source>
</reference>
<keyword evidence="3" id="KW-1185">Reference proteome</keyword>
<dbReference type="InterPro" id="IPR036873">
    <property type="entry name" value="Rhodanese-like_dom_sf"/>
</dbReference>
<dbReference type="PROSITE" id="PS50206">
    <property type="entry name" value="RHODANESE_3"/>
    <property type="match status" value="1"/>
</dbReference>
<gene>
    <name evidence="2" type="ORF">GCM10011430_15010</name>
</gene>
<dbReference type="EMBL" id="BMDP01000002">
    <property type="protein sequence ID" value="GGI54327.1"/>
    <property type="molecule type" value="Genomic_DNA"/>
</dbReference>
<protein>
    <submittedName>
        <fullName evidence="2">Sulfurtransferase</fullName>
    </submittedName>
</protein>
<sequence>MDPSDILAIAKQRAQENQLPYAGAMTPQEAYALLQSDTKVKLVDVRTNAERDWIGRPAIAPEQQSAVQWNLYPGGTPNPEFLQQLVQAAGKEDTVLFLCRSGVRSRHAAKLATENGYANCFDILEGFEGEKDGEGHRKTVNGWCKAGLPWNGA</sequence>
<name>A0A8J3B0D0_9BURK</name>